<keyword evidence="8" id="KW-0255">Endonuclease</keyword>
<dbReference type="EMBL" id="GBRD01006488">
    <property type="protein sequence ID" value="JAG59333.1"/>
    <property type="molecule type" value="Transcribed_RNA"/>
</dbReference>
<reference evidence="11" key="3">
    <citation type="submission" date="2014-09" db="EMBL/GenBank/DDBJ databases">
        <authorList>
            <person name="Magalhaes I.L.F."/>
            <person name="Oliveira U."/>
            <person name="Santos F.R."/>
            <person name="Vidigal T.H.D.A."/>
            <person name="Brescovit A.D."/>
            <person name="Santos A.J."/>
        </authorList>
    </citation>
    <scope>NUCLEOTIDE SEQUENCE</scope>
</reference>
<dbReference type="EMBL" id="GBHO01034337">
    <property type="protein sequence ID" value="JAG09267.1"/>
    <property type="molecule type" value="Transcribed_RNA"/>
</dbReference>
<dbReference type="EMBL" id="GBHO01034333">
    <property type="protein sequence ID" value="JAG09271.1"/>
    <property type="molecule type" value="Transcribed_RNA"/>
</dbReference>
<evidence type="ECO:0000313" key="10">
    <source>
        <dbReference type="EMBL" id="JAG19473.1"/>
    </source>
</evidence>
<comment type="function">
    <text evidence="4">Constitutes one of the two catalytic subunit of the tRNA-splicing endonuclease complex, a complex responsible for identification and cleavage of the splice sites in pre-tRNA. It cleaves pre-tRNA at the 5'- and 3'-splice sites to release the intron. The products are an intron and two tRNA half-molecules bearing 2',3'-cyclic phosphate and 5'-OH termini. There are no conserved sequences at the splice sites, but the intron is invariably located at the same site in the gene, placing the splice sites an invariant distance from the constant structural features of the tRNA body.</text>
</comment>
<keyword evidence="2 4" id="KW-0819">tRNA processing</keyword>
<dbReference type="InterPro" id="IPR011856">
    <property type="entry name" value="tRNA_endonuc-like_dom_sf"/>
</dbReference>
<dbReference type="AlphaFoldDB" id="A0A0A9WLE0"/>
<keyword evidence="8" id="KW-0378">Hydrolase</keyword>
<dbReference type="PIRSF" id="PIRSF011789">
    <property type="entry name" value="tRNA_splic_SEN2"/>
    <property type="match status" value="1"/>
</dbReference>
<dbReference type="GO" id="GO:0003676">
    <property type="term" value="F:nucleic acid binding"/>
    <property type="evidence" value="ECO:0007669"/>
    <property type="project" value="InterPro"/>
</dbReference>
<gene>
    <name evidence="8" type="primary">Tsen2_1</name>
    <name evidence="10" type="synonym">Tsen2_0</name>
    <name evidence="7" type="synonym">Tsen2_2</name>
    <name evidence="9" type="synonym">Tsen2_3</name>
    <name evidence="10" type="ORF">CM83_61207</name>
    <name evidence="7" type="ORF">CM83_61208</name>
    <name evidence="8" type="ORF">CM83_61209</name>
    <name evidence="9" type="ORF">CM83_61210</name>
</gene>
<proteinExistence type="inferred from homology"/>
<dbReference type="PANTHER" id="PTHR21227">
    <property type="entry name" value="TRNA-SPLICING ENDONUCLEASE SUBUNIT SEN2"/>
    <property type="match status" value="1"/>
</dbReference>
<dbReference type="EMBL" id="GBRD01016280">
    <property type="protein sequence ID" value="JAG49546.1"/>
    <property type="molecule type" value="Transcribed_RNA"/>
</dbReference>
<evidence type="ECO:0000313" key="8">
    <source>
        <dbReference type="EMBL" id="JAG09267.1"/>
    </source>
</evidence>
<name>A0A0A9WLE0_LYGHE</name>
<feature type="active site" evidence="5">
    <location>
        <position position="320"/>
    </location>
</feature>
<evidence type="ECO:0000256" key="3">
    <source>
        <dbReference type="ARBA" id="ARBA00023239"/>
    </source>
</evidence>
<dbReference type="EC" id="4.6.1.16" evidence="4"/>
<comment type="similarity">
    <text evidence="1 4">Belongs to the tRNA-intron endonuclease family.</text>
</comment>
<evidence type="ECO:0000256" key="2">
    <source>
        <dbReference type="ARBA" id="ARBA00022694"/>
    </source>
</evidence>
<feature type="active site" evidence="5">
    <location>
        <position position="272"/>
    </location>
</feature>
<feature type="domain" description="tRNA intron endonuclease catalytic" evidence="6">
    <location>
        <begin position="242"/>
        <end position="327"/>
    </location>
</feature>
<feature type="active site" evidence="5">
    <location>
        <position position="280"/>
    </location>
</feature>
<evidence type="ECO:0000256" key="1">
    <source>
        <dbReference type="ARBA" id="ARBA00008078"/>
    </source>
</evidence>
<dbReference type="EMBL" id="GBRD01016278">
    <property type="protein sequence ID" value="JAG49548.1"/>
    <property type="molecule type" value="Transcribed_RNA"/>
</dbReference>
<evidence type="ECO:0000256" key="5">
    <source>
        <dbReference type="PIRSR" id="PIRSR011789-1"/>
    </source>
</evidence>
<protein>
    <recommendedName>
        <fullName evidence="4">tRNA-splicing endonuclease subunit Sen2</fullName>
        <ecNumber evidence="4">4.6.1.16</ecNumber>
    </recommendedName>
</protein>
<evidence type="ECO:0000256" key="4">
    <source>
        <dbReference type="PIRNR" id="PIRNR011789"/>
    </source>
</evidence>
<accession>A0A0A9WLE0</accession>
<reference evidence="8" key="1">
    <citation type="journal article" date="2014" name="PLoS ONE">
        <title>Transcriptome-Based Identification of ABC Transporters in the Western Tarnished Plant Bug Lygus hesperus.</title>
        <authorList>
            <person name="Hull J.J."/>
            <person name="Chaney K."/>
            <person name="Geib S.M."/>
            <person name="Fabrick J.A."/>
            <person name="Brent C.S."/>
            <person name="Walsh D."/>
            <person name="Lavine L.C."/>
        </authorList>
    </citation>
    <scope>NUCLEOTIDE SEQUENCE</scope>
</reference>
<dbReference type="EMBL" id="GBHO01024131">
    <property type="protein sequence ID" value="JAG19473.1"/>
    <property type="molecule type" value="Transcribed_RNA"/>
</dbReference>
<dbReference type="SUPFAM" id="SSF53032">
    <property type="entry name" value="tRNA-intron endonuclease catalytic domain-like"/>
    <property type="match status" value="1"/>
</dbReference>
<evidence type="ECO:0000259" key="6">
    <source>
        <dbReference type="Pfam" id="PF01974"/>
    </source>
</evidence>
<organism evidence="8">
    <name type="scientific">Lygus hesperus</name>
    <name type="common">Western plant bug</name>
    <dbReference type="NCBI Taxonomy" id="30085"/>
    <lineage>
        <taxon>Eukaryota</taxon>
        <taxon>Metazoa</taxon>
        <taxon>Ecdysozoa</taxon>
        <taxon>Arthropoda</taxon>
        <taxon>Hexapoda</taxon>
        <taxon>Insecta</taxon>
        <taxon>Pterygota</taxon>
        <taxon>Neoptera</taxon>
        <taxon>Paraneoptera</taxon>
        <taxon>Hemiptera</taxon>
        <taxon>Heteroptera</taxon>
        <taxon>Panheteroptera</taxon>
        <taxon>Cimicomorpha</taxon>
        <taxon>Miridae</taxon>
        <taxon>Mirini</taxon>
        <taxon>Lygus</taxon>
    </lineage>
</organism>
<dbReference type="Pfam" id="PF01974">
    <property type="entry name" value="tRNA_int_endo"/>
    <property type="match status" value="1"/>
</dbReference>
<dbReference type="Gene3D" id="3.40.1350.10">
    <property type="match status" value="1"/>
</dbReference>
<dbReference type="EMBL" id="GBHO01034338">
    <property type="protein sequence ID" value="JAG09266.1"/>
    <property type="molecule type" value="Transcribed_RNA"/>
</dbReference>
<dbReference type="GO" id="GO:0000213">
    <property type="term" value="F:tRNA-intron lyase activity"/>
    <property type="evidence" value="ECO:0007669"/>
    <property type="project" value="UniProtKB-UniRule"/>
</dbReference>
<sequence length="366" mass="41074">MELKPPRKKKRCPSRLLKGPPLPIFVESLSGEFLTDDSASPVFKGCFNGYSVAVDNSEDMKMLYEMGNFGKGSLSRSFPNFGRHKNGKPPVINETQWRRRKEWIEKLKLVFGCQLPDSGLNTNDNAIPESKTTGDGEAMEAECAGGEITTGCASQEDGNENSATWKDGDILVIADLDKTCLDPKPRLETELIETVVEVLHLTLEEAFFLSYGLGCLEIFNLVDNELSPEELWQLFRKAQNDFVENYVAYHHYRAKGWIVKSGLKYGGNFLLYSKGPAFFHASYIVVVESIGKPGQELAVDEKPSWEKYSSLNRIAEQSNKELIICQVKWPSLEADDYKTVGIIPHFRVSDSIMGRWNASAKIPLND</sequence>
<keyword evidence="8" id="KW-0540">Nuclease</keyword>
<evidence type="ECO:0000313" key="9">
    <source>
        <dbReference type="EMBL" id="JAG09271.1"/>
    </source>
</evidence>
<dbReference type="InterPro" id="IPR006676">
    <property type="entry name" value="tRNA_splic"/>
</dbReference>
<dbReference type="GO" id="GO:0000214">
    <property type="term" value="C:tRNA-intron endonuclease complex"/>
    <property type="evidence" value="ECO:0007669"/>
    <property type="project" value="UniProtKB-UniRule"/>
</dbReference>
<dbReference type="EMBL" id="GBRD01016281">
    <property type="protein sequence ID" value="JAG49545.1"/>
    <property type="molecule type" value="Transcribed_RNA"/>
</dbReference>
<evidence type="ECO:0000313" key="11">
    <source>
        <dbReference type="EMBL" id="JAG49545.1"/>
    </source>
</evidence>
<evidence type="ECO:0000313" key="7">
    <source>
        <dbReference type="EMBL" id="JAG09266.1"/>
    </source>
</evidence>
<keyword evidence="3 4" id="KW-0456">Lyase</keyword>
<reference evidence="8" key="2">
    <citation type="submission" date="2014-07" db="EMBL/GenBank/DDBJ databases">
        <authorList>
            <person name="Hull J."/>
        </authorList>
    </citation>
    <scope>NUCLEOTIDE SEQUENCE</scope>
</reference>
<dbReference type="GO" id="GO:0005737">
    <property type="term" value="C:cytoplasm"/>
    <property type="evidence" value="ECO:0007669"/>
    <property type="project" value="TreeGrafter"/>
</dbReference>
<dbReference type="InterPro" id="IPR006677">
    <property type="entry name" value="tRNA_intron_Endonuc_cat-like"/>
</dbReference>
<dbReference type="CDD" id="cd22363">
    <property type="entry name" value="tRNA-intron_lyase_C"/>
    <property type="match status" value="1"/>
</dbReference>
<dbReference type="NCBIfam" id="TIGR00324">
    <property type="entry name" value="endA"/>
    <property type="match status" value="1"/>
</dbReference>
<dbReference type="PANTHER" id="PTHR21227:SF0">
    <property type="entry name" value="TRNA-SPLICING ENDONUCLEASE SUBUNIT SEN2"/>
    <property type="match status" value="1"/>
</dbReference>
<dbReference type="InterPro" id="IPR036167">
    <property type="entry name" value="tRNA_intron_Endo_cat-like_sf"/>
</dbReference>
<dbReference type="InterPro" id="IPR016589">
    <property type="entry name" value="tRNA_splic_SEN2"/>
</dbReference>
<dbReference type="GO" id="GO:0000379">
    <property type="term" value="P:tRNA-type intron splice site recognition and cleavage"/>
    <property type="evidence" value="ECO:0007669"/>
    <property type="project" value="TreeGrafter"/>
</dbReference>